<name>A0A5S9M0N0_BACIA</name>
<evidence type="ECO:0008006" key="4">
    <source>
        <dbReference type="Google" id="ProtNLM"/>
    </source>
</evidence>
<dbReference type="Gene3D" id="2.60.40.2230">
    <property type="entry name" value="Uncharacterised protein YcnI-like PF07987, DUF1775"/>
    <property type="match status" value="1"/>
</dbReference>
<dbReference type="InterPro" id="IPR038507">
    <property type="entry name" value="YcnI-like_sf"/>
</dbReference>
<protein>
    <recommendedName>
        <fullName evidence="4">YcnI-like domain-containing protein</fullName>
    </recommendedName>
</protein>
<feature type="region of interest" description="Disordered" evidence="1">
    <location>
        <begin position="55"/>
        <end position="78"/>
    </location>
</feature>
<reference evidence="2 3" key="1">
    <citation type="submission" date="2019-12" db="EMBL/GenBank/DDBJ databases">
        <title>Full genome sequence of a Bacillus safensis strain isolated from commercially available natto in Indonesia.</title>
        <authorList>
            <person name="Yoshida M."/>
            <person name="Uomi M."/>
            <person name="Waturangi D."/>
            <person name="Ekaputri J.J."/>
            <person name="Setiamarga D.H.E."/>
        </authorList>
    </citation>
    <scope>NUCLEOTIDE SEQUENCE [LARGE SCALE GENOMIC DNA]</scope>
    <source>
        <strain evidence="2 3">IDN1</strain>
    </source>
</reference>
<dbReference type="Proteomes" id="UP000464658">
    <property type="component" value="Chromosome"/>
</dbReference>
<organism evidence="2 3">
    <name type="scientific">Bacillus safensis</name>
    <dbReference type="NCBI Taxonomy" id="561879"/>
    <lineage>
        <taxon>Bacteria</taxon>
        <taxon>Bacillati</taxon>
        <taxon>Bacillota</taxon>
        <taxon>Bacilli</taxon>
        <taxon>Bacillales</taxon>
        <taxon>Bacillaceae</taxon>
        <taxon>Bacillus</taxon>
    </lineage>
</organism>
<dbReference type="AlphaFoldDB" id="A0A5S9M0N0"/>
<proteinExistence type="predicted"/>
<gene>
    <name evidence="2" type="ORF">BsIDN1_07850</name>
</gene>
<accession>A0A5S9M0N0</accession>
<dbReference type="EMBL" id="AP021906">
    <property type="protein sequence ID" value="BBP87167.1"/>
    <property type="molecule type" value="Genomic_DNA"/>
</dbReference>
<evidence type="ECO:0000313" key="3">
    <source>
        <dbReference type="Proteomes" id="UP000464658"/>
    </source>
</evidence>
<sequence>MLAGQFQQFVFVAKNPEKAGEAAWDAYQYYKDGTVVEWTGDKDADKPHSITNIVASNTVTDSHGQEKPKKKKRPLKQPLLLPHHLSLVCPLLL</sequence>
<evidence type="ECO:0000313" key="2">
    <source>
        <dbReference type="EMBL" id="BBP87167.1"/>
    </source>
</evidence>
<evidence type="ECO:0000256" key="1">
    <source>
        <dbReference type="SAM" id="MobiDB-lite"/>
    </source>
</evidence>